<evidence type="ECO:0000313" key="8">
    <source>
        <dbReference type="EMBL" id="PIZ16014.1"/>
    </source>
</evidence>
<reference evidence="9" key="1">
    <citation type="submission" date="2017-09" db="EMBL/GenBank/DDBJ databases">
        <title>Depth-based differentiation of microbial function through sediment-hosted aquifers and enrichment of novel symbionts in the deep terrestrial subsurface.</title>
        <authorList>
            <person name="Probst A.J."/>
            <person name="Ladd B."/>
            <person name="Jarett J.K."/>
            <person name="Geller-Mcgrath D.E."/>
            <person name="Sieber C.M.K."/>
            <person name="Emerson J.B."/>
            <person name="Anantharaman K."/>
            <person name="Thomas B.C."/>
            <person name="Malmstrom R."/>
            <person name="Stieglmeier M."/>
            <person name="Klingl A."/>
            <person name="Woyke T."/>
            <person name="Ryan C.M."/>
            <person name="Banfield J.F."/>
        </authorList>
    </citation>
    <scope>NUCLEOTIDE SEQUENCE [LARGE SCALE GENOMIC DNA]</scope>
</reference>
<evidence type="ECO:0000256" key="5">
    <source>
        <dbReference type="ARBA" id="ARBA00023274"/>
    </source>
</evidence>
<dbReference type="PROSITE" id="PS01169">
    <property type="entry name" value="RIBOSOMAL_L21"/>
    <property type="match status" value="1"/>
</dbReference>
<dbReference type="InterPro" id="IPR036164">
    <property type="entry name" value="bL21-like_sf"/>
</dbReference>
<dbReference type="PANTHER" id="PTHR21349:SF0">
    <property type="entry name" value="LARGE RIBOSOMAL SUBUNIT PROTEIN BL21M"/>
    <property type="match status" value="1"/>
</dbReference>
<evidence type="ECO:0000256" key="7">
    <source>
        <dbReference type="RuleBase" id="RU000562"/>
    </source>
</evidence>
<dbReference type="InterPro" id="IPR001787">
    <property type="entry name" value="Ribosomal_bL21"/>
</dbReference>
<keyword evidence="3 6" id="KW-0694">RNA-binding</keyword>
<dbReference type="NCBIfam" id="TIGR00061">
    <property type="entry name" value="L21"/>
    <property type="match status" value="1"/>
</dbReference>
<name>A0A2H9PBC4_9BACT</name>
<dbReference type="GO" id="GO:0003735">
    <property type="term" value="F:structural constituent of ribosome"/>
    <property type="evidence" value="ECO:0007669"/>
    <property type="project" value="InterPro"/>
</dbReference>
<comment type="caution">
    <text evidence="8">The sequence shown here is derived from an EMBL/GenBank/DDBJ whole genome shotgun (WGS) entry which is preliminary data.</text>
</comment>
<evidence type="ECO:0000256" key="4">
    <source>
        <dbReference type="ARBA" id="ARBA00022980"/>
    </source>
</evidence>
<dbReference type="AlphaFoldDB" id="A0A2H9PBC4"/>
<dbReference type="Pfam" id="PF00829">
    <property type="entry name" value="Ribosomal_L21p"/>
    <property type="match status" value="1"/>
</dbReference>
<keyword evidence="4 6" id="KW-0689">Ribosomal protein</keyword>
<comment type="similarity">
    <text evidence="1 6 7">Belongs to the bacterial ribosomal protein bL21 family.</text>
</comment>
<evidence type="ECO:0000256" key="6">
    <source>
        <dbReference type="HAMAP-Rule" id="MF_01363"/>
    </source>
</evidence>
<organism evidence="8 9">
    <name type="scientific">Candidatus Desantisbacteria bacterium CG_4_10_14_0_8_um_filter_39_17</name>
    <dbReference type="NCBI Taxonomy" id="1974542"/>
    <lineage>
        <taxon>Bacteria</taxon>
        <taxon>Candidatus Desantisiibacteriota</taxon>
    </lineage>
</organism>
<gene>
    <name evidence="6 8" type="primary">rplU</name>
    <name evidence="8" type="ORF">COY51_03755</name>
</gene>
<dbReference type="EMBL" id="PFMS01000063">
    <property type="protein sequence ID" value="PIZ16014.1"/>
    <property type="molecule type" value="Genomic_DNA"/>
</dbReference>
<evidence type="ECO:0000313" key="9">
    <source>
        <dbReference type="Proteomes" id="UP000234145"/>
    </source>
</evidence>
<dbReference type="Proteomes" id="UP000234145">
    <property type="component" value="Unassembled WGS sequence"/>
</dbReference>
<dbReference type="PANTHER" id="PTHR21349">
    <property type="entry name" value="50S RIBOSOMAL PROTEIN L21"/>
    <property type="match status" value="1"/>
</dbReference>
<comment type="subunit">
    <text evidence="6">Part of the 50S ribosomal subunit. Contacts protein L20.</text>
</comment>
<proteinExistence type="inferred from homology"/>
<sequence>MYAIVETGGKQYKVSPNQLIRVEDLGKNKGEIVEMDKVLFYADNGNYRVGRPYIENAKVIAHVTERDKGKKILIFKYKPKKGYRRRMGHRQQYTQLLIKEIKV</sequence>
<keyword evidence="2 6" id="KW-0699">rRNA-binding</keyword>
<dbReference type="GO" id="GO:0019843">
    <property type="term" value="F:rRNA binding"/>
    <property type="evidence" value="ECO:0007669"/>
    <property type="project" value="UniProtKB-UniRule"/>
</dbReference>
<dbReference type="GO" id="GO:0005840">
    <property type="term" value="C:ribosome"/>
    <property type="evidence" value="ECO:0007669"/>
    <property type="project" value="UniProtKB-KW"/>
</dbReference>
<evidence type="ECO:0000256" key="3">
    <source>
        <dbReference type="ARBA" id="ARBA00022884"/>
    </source>
</evidence>
<comment type="function">
    <text evidence="6 7">This protein binds to 23S rRNA in the presence of protein L20.</text>
</comment>
<dbReference type="InterPro" id="IPR018258">
    <property type="entry name" value="Ribosomal_bL21_CS"/>
</dbReference>
<evidence type="ECO:0000256" key="2">
    <source>
        <dbReference type="ARBA" id="ARBA00022730"/>
    </source>
</evidence>
<dbReference type="GO" id="GO:1990904">
    <property type="term" value="C:ribonucleoprotein complex"/>
    <property type="evidence" value="ECO:0007669"/>
    <property type="project" value="UniProtKB-KW"/>
</dbReference>
<dbReference type="InterPro" id="IPR028909">
    <property type="entry name" value="bL21-like"/>
</dbReference>
<dbReference type="GO" id="GO:0005737">
    <property type="term" value="C:cytoplasm"/>
    <property type="evidence" value="ECO:0007669"/>
    <property type="project" value="UniProtKB-ARBA"/>
</dbReference>
<accession>A0A2H9PBC4</accession>
<keyword evidence="5 6" id="KW-0687">Ribonucleoprotein</keyword>
<dbReference type="SUPFAM" id="SSF141091">
    <property type="entry name" value="L21p-like"/>
    <property type="match status" value="1"/>
</dbReference>
<dbReference type="GO" id="GO:0006412">
    <property type="term" value="P:translation"/>
    <property type="evidence" value="ECO:0007669"/>
    <property type="project" value="UniProtKB-UniRule"/>
</dbReference>
<dbReference type="HAMAP" id="MF_01363">
    <property type="entry name" value="Ribosomal_bL21"/>
    <property type="match status" value="1"/>
</dbReference>
<protein>
    <recommendedName>
        <fullName evidence="6">Large ribosomal subunit protein bL21</fullName>
    </recommendedName>
</protein>
<evidence type="ECO:0000256" key="1">
    <source>
        <dbReference type="ARBA" id="ARBA00008563"/>
    </source>
</evidence>